<accession>A0A9W6S7G5</accession>
<dbReference type="InterPro" id="IPR009061">
    <property type="entry name" value="DNA-bd_dom_put_sf"/>
</dbReference>
<dbReference type="SUPFAM" id="SSF46689">
    <property type="entry name" value="Homeodomain-like"/>
    <property type="match status" value="1"/>
</dbReference>
<evidence type="ECO:0000313" key="3">
    <source>
        <dbReference type="EMBL" id="GLY89951.1"/>
    </source>
</evidence>
<keyword evidence="4" id="KW-1185">Reference proteome</keyword>
<dbReference type="InterPro" id="IPR010093">
    <property type="entry name" value="SinI_DNA-bd"/>
</dbReference>
<dbReference type="InterPro" id="IPR009057">
    <property type="entry name" value="Homeodomain-like_sf"/>
</dbReference>
<dbReference type="PROSITE" id="PS50937">
    <property type="entry name" value="HTH_MERR_2"/>
    <property type="match status" value="1"/>
</dbReference>
<dbReference type="InterPro" id="IPR045745">
    <property type="entry name" value="HTH_58_Actinobacteria-type"/>
</dbReference>
<evidence type="ECO:0000313" key="4">
    <source>
        <dbReference type="Proteomes" id="UP001165074"/>
    </source>
</evidence>
<dbReference type="Pfam" id="PF19575">
    <property type="entry name" value="HTH_58"/>
    <property type="match status" value="1"/>
</dbReference>
<feature type="domain" description="HTH merR-type" evidence="2">
    <location>
        <begin position="27"/>
        <end position="74"/>
    </location>
</feature>
<protein>
    <recommendedName>
        <fullName evidence="2">HTH merR-type domain-containing protein</fullName>
    </recommendedName>
</protein>
<organism evidence="3 4">
    <name type="scientific">Actinoallomurus iriomotensis</name>
    <dbReference type="NCBI Taxonomy" id="478107"/>
    <lineage>
        <taxon>Bacteria</taxon>
        <taxon>Bacillati</taxon>
        <taxon>Actinomycetota</taxon>
        <taxon>Actinomycetes</taxon>
        <taxon>Streptosporangiales</taxon>
        <taxon>Thermomonosporaceae</taxon>
        <taxon>Actinoallomurus</taxon>
    </lineage>
</organism>
<sequence length="133" mass="15175">MTRDPSTTTLPGKNDVLPDELSPDDDLLKPREVAELFGVRTTTIARWAREGRLSPLRTPGGHRRYTRSSLRKLLADAARPEEPTTDDAVRLYEQGWSIRQVAERFDVSYGTMRRLLRGRTTLRTRGGHPPDDY</sequence>
<dbReference type="Gene3D" id="1.10.1660.10">
    <property type="match status" value="1"/>
</dbReference>
<dbReference type="EMBL" id="BSTK01000015">
    <property type="protein sequence ID" value="GLY89951.1"/>
    <property type="molecule type" value="Genomic_DNA"/>
</dbReference>
<dbReference type="InterPro" id="IPR041657">
    <property type="entry name" value="HTH_17"/>
</dbReference>
<name>A0A9W6S7G5_9ACTN</name>
<comment type="caution">
    <text evidence="3">The sequence shown here is derived from an EMBL/GenBank/DDBJ whole genome shotgun (WGS) entry which is preliminary data.</text>
</comment>
<gene>
    <name evidence="3" type="ORF">Airi02_078800</name>
</gene>
<dbReference type="CDD" id="cd00093">
    <property type="entry name" value="HTH_XRE"/>
    <property type="match status" value="1"/>
</dbReference>
<dbReference type="GO" id="GO:0003677">
    <property type="term" value="F:DNA binding"/>
    <property type="evidence" value="ECO:0007669"/>
    <property type="project" value="InterPro"/>
</dbReference>
<dbReference type="InterPro" id="IPR000551">
    <property type="entry name" value="MerR-type_HTH_dom"/>
</dbReference>
<dbReference type="CDD" id="cd04762">
    <property type="entry name" value="HTH_MerR-trunc"/>
    <property type="match status" value="1"/>
</dbReference>
<reference evidence="3" key="1">
    <citation type="submission" date="2023-03" db="EMBL/GenBank/DDBJ databases">
        <title>Actinoallomurus iriomotensis NBRC 103684.</title>
        <authorList>
            <person name="Ichikawa N."/>
            <person name="Sato H."/>
            <person name="Tonouchi N."/>
        </authorList>
    </citation>
    <scope>NUCLEOTIDE SEQUENCE</scope>
    <source>
        <strain evidence="3">NBRC 103684</strain>
    </source>
</reference>
<dbReference type="NCBIfam" id="TIGR01764">
    <property type="entry name" value="excise"/>
    <property type="match status" value="1"/>
</dbReference>
<evidence type="ECO:0000259" key="2">
    <source>
        <dbReference type="PROSITE" id="PS50937"/>
    </source>
</evidence>
<dbReference type="InterPro" id="IPR001387">
    <property type="entry name" value="Cro/C1-type_HTH"/>
</dbReference>
<feature type="compositionally biased region" description="Polar residues" evidence="1">
    <location>
        <begin position="1"/>
        <end position="11"/>
    </location>
</feature>
<dbReference type="AlphaFoldDB" id="A0A9W6S7G5"/>
<dbReference type="Pfam" id="PF12728">
    <property type="entry name" value="HTH_17"/>
    <property type="match status" value="1"/>
</dbReference>
<dbReference type="GO" id="GO:0006355">
    <property type="term" value="P:regulation of DNA-templated transcription"/>
    <property type="evidence" value="ECO:0007669"/>
    <property type="project" value="InterPro"/>
</dbReference>
<feature type="region of interest" description="Disordered" evidence="1">
    <location>
        <begin position="1"/>
        <end position="26"/>
    </location>
</feature>
<dbReference type="Proteomes" id="UP001165074">
    <property type="component" value="Unassembled WGS sequence"/>
</dbReference>
<dbReference type="Gene3D" id="1.10.10.60">
    <property type="entry name" value="Homeodomain-like"/>
    <property type="match status" value="1"/>
</dbReference>
<dbReference type="SUPFAM" id="SSF46955">
    <property type="entry name" value="Putative DNA-binding domain"/>
    <property type="match status" value="1"/>
</dbReference>
<proteinExistence type="predicted"/>
<evidence type="ECO:0000256" key="1">
    <source>
        <dbReference type="SAM" id="MobiDB-lite"/>
    </source>
</evidence>